<sequence>MLSRVALRAIRPSSTSLRICHHTLPATALRIRTYADRPKRPPPPPPLGAGRPPPRATSSPPPPPLPSSTGQARQTSPGTSLPQDQTWKAQDGIKLGGPAGAAAGAAAGAGKQDLGPALNTSSDDPNAMPSSTSATESMSQPRSPATSAAMPSAANEANRREDVARMTTSVDGTRPQDASISQAPLDEEGKTQEPLAQKADVDEPTAGSIRDRVHDAQAKAENTPPPPESEAADPPPQQPLPDLRQGIPSTFDFEFGAGRNQQQQQQRDNIQSERPSEQQEGVDVTTTPPREDQREREQRDYDRSAYETSLDRRRAAMANWLYAGLLFSVLAGAFYLARPYDMRETAPSHLAPDDATGWSPRKLYARMRARLGSQVGYYTEPTFPKLLPDIPEAQRQPYTLVLSLEDLMIHSTWDRKHGYRTAKRPGIDYFIRYLSQYYELVLFTSVPLSIADPVIKKLDPYHFIMWPLGREATKYEGGEYVKDLSYLNRPLSKTIIIDTEKGHVKNQPENAIVLPKWSGDPKDAHTGDLVRLIPFLEYVATMSTDDVRPVLKSFEGSDIAAEFARREALAREKFLAQLHAERAKRPAFSIGSLASGLGVKNAGMMGGGMVLADGQSVAEGLAKGKMLSDQIREQGQKQYEAIERQIAEHGAQWLREEEEEQKRMMEVQMRDMKNAPGGWMAGVFGGGAKKE</sequence>
<evidence type="ECO:0000256" key="9">
    <source>
        <dbReference type="ARBA" id="ARBA00022946"/>
    </source>
</evidence>
<keyword evidence="5" id="KW-0813">Transport</keyword>
<dbReference type="InterPro" id="IPR023214">
    <property type="entry name" value="HAD_sf"/>
</dbReference>
<comment type="similarity">
    <text evidence="2">Belongs to the TIM50 family.</text>
</comment>
<proteinExistence type="inferred from homology"/>
<feature type="transmembrane region" description="Helical" evidence="17">
    <location>
        <begin position="320"/>
        <end position="337"/>
    </location>
</feature>
<name>M2LYI0_BAUPA</name>
<evidence type="ECO:0000256" key="11">
    <source>
        <dbReference type="ARBA" id="ARBA00023010"/>
    </source>
</evidence>
<feature type="compositionally biased region" description="Pro residues" evidence="16">
    <location>
        <begin position="223"/>
        <end position="239"/>
    </location>
</feature>
<dbReference type="CDD" id="cd07521">
    <property type="entry name" value="HAD_FCP1-like"/>
    <property type="match status" value="1"/>
</dbReference>
<keyword evidence="13 17" id="KW-0472">Membrane</keyword>
<evidence type="ECO:0000256" key="15">
    <source>
        <dbReference type="SAM" id="Coils"/>
    </source>
</evidence>
<evidence type="ECO:0000256" key="3">
    <source>
        <dbReference type="ARBA" id="ARBA00013483"/>
    </source>
</evidence>
<dbReference type="InterPro" id="IPR036412">
    <property type="entry name" value="HAD-like_sf"/>
</dbReference>
<dbReference type="InterPro" id="IPR004274">
    <property type="entry name" value="FCP1_dom"/>
</dbReference>
<gene>
    <name evidence="19" type="ORF">BAUCODRAFT_30172</name>
</gene>
<keyword evidence="20" id="KW-1185">Reference proteome</keyword>
<reference evidence="19 20" key="1">
    <citation type="journal article" date="2012" name="PLoS Pathog.">
        <title>Diverse lifestyles and strategies of plant pathogenesis encoded in the genomes of eighteen Dothideomycetes fungi.</title>
        <authorList>
            <person name="Ohm R.A."/>
            <person name="Feau N."/>
            <person name="Henrissat B."/>
            <person name="Schoch C.L."/>
            <person name="Horwitz B.A."/>
            <person name="Barry K.W."/>
            <person name="Condon B.J."/>
            <person name="Copeland A.C."/>
            <person name="Dhillon B."/>
            <person name="Glaser F."/>
            <person name="Hesse C.N."/>
            <person name="Kosti I."/>
            <person name="LaButti K."/>
            <person name="Lindquist E.A."/>
            <person name="Lucas S."/>
            <person name="Salamov A.A."/>
            <person name="Bradshaw R.E."/>
            <person name="Ciuffetti L."/>
            <person name="Hamelin R.C."/>
            <person name="Kema G.H.J."/>
            <person name="Lawrence C."/>
            <person name="Scott J.A."/>
            <person name="Spatafora J.W."/>
            <person name="Turgeon B.G."/>
            <person name="de Wit P.J.G.M."/>
            <person name="Zhong S."/>
            <person name="Goodwin S.B."/>
            <person name="Grigoriev I.V."/>
        </authorList>
    </citation>
    <scope>NUCLEOTIDE SEQUENCE [LARGE SCALE GENOMIC DNA]</scope>
    <source>
        <strain evidence="19 20">UAMH 10762</strain>
    </source>
</reference>
<evidence type="ECO:0000256" key="5">
    <source>
        <dbReference type="ARBA" id="ARBA00022448"/>
    </source>
</evidence>
<feature type="coiled-coil region" evidence="15">
    <location>
        <begin position="632"/>
        <end position="675"/>
    </location>
</feature>
<evidence type="ECO:0000256" key="1">
    <source>
        <dbReference type="ARBA" id="ARBA00004434"/>
    </source>
</evidence>
<accession>M2LYI0</accession>
<feature type="compositionally biased region" description="Polar residues" evidence="16">
    <location>
        <begin position="166"/>
        <end position="182"/>
    </location>
</feature>
<dbReference type="PANTHER" id="PTHR12210">
    <property type="entry name" value="DULLARD PROTEIN PHOSPHATASE"/>
    <property type="match status" value="1"/>
</dbReference>
<evidence type="ECO:0000256" key="7">
    <source>
        <dbReference type="ARBA" id="ARBA00022792"/>
    </source>
</evidence>
<dbReference type="Gene3D" id="3.40.50.1000">
    <property type="entry name" value="HAD superfamily/HAD-like"/>
    <property type="match status" value="1"/>
</dbReference>
<evidence type="ECO:0000256" key="12">
    <source>
        <dbReference type="ARBA" id="ARBA00023128"/>
    </source>
</evidence>
<feature type="compositionally biased region" description="Low complexity" evidence="16">
    <location>
        <begin position="141"/>
        <end position="156"/>
    </location>
</feature>
<comment type="function">
    <text evidence="14">Essential component of the TIM23 complex, a complex that mediates the translocation of transit peptide-containing proteins across the mitochondrial inner membrane. Required to direct preproteins in transit and direct them to the channel protein TIM23, and possibly facilitates transfer of the translocating proteins from the TOM complex to the TIM23 complex.</text>
</comment>
<feature type="compositionally biased region" description="Basic and acidic residues" evidence="16">
    <location>
        <begin position="209"/>
        <end position="218"/>
    </location>
</feature>
<feature type="compositionally biased region" description="Polar residues" evidence="16">
    <location>
        <begin position="118"/>
        <end position="140"/>
    </location>
</feature>
<dbReference type="GO" id="GO:0005743">
    <property type="term" value="C:mitochondrial inner membrane"/>
    <property type="evidence" value="ECO:0007669"/>
    <property type="project" value="UniProtKB-SubCell"/>
</dbReference>
<evidence type="ECO:0000256" key="17">
    <source>
        <dbReference type="SAM" id="Phobius"/>
    </source>
</evidence>
<keyword evidence="7" id="KW-0999">Mitochondrion inner membrane</keyword>
<keyword evidence="15" id="KW-0175">Coiled coil</keyword>
<feature type="compositionally biased region" description="Pro residues" evidence="16">
    <location>
        <begin position="41"/>
        <end position="66"/>
    </location>
</feature>
<evidence type="ECO:0000313" key="20">
    <source>
        <dbReference type="Proteomes" id="UP000011761"/>
    </source>
</evidence>
<feature type="region of interest" description="Disordered" evidence="16">
    <location>
        <begin position="32"/>
        <end position="305"/>
    </location>
</feature>
<dbReference type="STRING" id="717646.M2LYI0"/>
<dbReference type="OrthoDB" id="287041at2759"/>
<dbReference type="EMBL" id="KB445551">
    <property type="protein sequence ID" value="EMC99767.1"/>
    <property type="molecule type" value="Genomic_DNA"/>
</dbReference>
<dbReference type="Proteomes" id="UP000011761">
    <property type="component" value="Unassembled WGS sequence"/>
</dbReference>
<organism evidence="19 20">
    <name type="scientific">Baudoinia panamericana (strain UAMH 10762)</name>
    <name type="common">Angels' share fungus</name>
    <name type="synonym">Baudoinia compniacensis (strain UAMH 10762)</name>
    <dbReference type="NCBI Taxonomy" id="717646"/>
    <lineage>
        <taxon>Eukaryota</taxon>
        <taxon>Fungi</taxon>
        <taxon>Dikarya</taxon>
        <taxon>Ascomycota</taxon>
        <taxon>Pezizomycotina</taxon>
        <taxon>Dothideomycetes</taxon>
        <taxon>Dothideomycetidae</taxon>
        <taxon>Mycosphaerellales</taxon>
        <taxon>Teratosphaeriaceae</taxon>
        <taxon>Baudoinia</taxon>
    </lineage>
</organism>
<protein>
    <recommendedName>
        <fullName evidence="4">Mitochondrial import inner membrane translocase subunit TIM50</fullName>
    </recommendedName>
    <alternativeName>
        <fullName evidence="3">Mitochondrial import inner membrane translocase subunit tim50</fullName>
    </alternativeName>
</protein>
<feature type="compositionally biased region" description="Basic and acidic residues" evidence="16">
    <location>
        <begin position="289"/>
        <end position="305"/>
    </location>
</feature>
<dbReference type="RefSeq" id="XP_007672959.1">
    <property type="nucleotide sequence ID" value="XM_007674769.1"/>
</dbReference>
<evidence type="ECO:0000256" key="4">
    <source>
        <dbReference type="ARBA" id="ARBA00020799"/>
    </source>
</evidence>
<dbReference type="AlphaFoldDB" id="M2LYI0"/>
<dbReference type="HOGENOM" id="CLU_023309_0_0_1"/>
<evidence type="ECO:0000313" key="19">
    <source>
        <dbReference type="EMBL" id="EMC99767.1"/>
    </source>
</evidence>
<keyword evidence="12" id="KW-0496">Mitochondrion</keyword>
<feature type="domain" description="FCP1 homology" evidence="18">
    <location>
        <begin position="393"/>
        <end position="539"/>
    </location>
</feature>
<evidence type="ECO:0000256" key="6">
    <source>
        <dbReference type="ARBA" id="ARBA00022692"/>
    </source>
</evidence>
<evidence type="ECO:0000256" key="10">
    <source>
        <dbReference type="ARBA" id="ARBA00022989"/>
    </source>
</evidence>
<keyword evidence="8" id="KW-0653">Protein transport</keyword>
<evidence type="ECO:0000259" key="18">
    <source>
        <dbReference type="PROSITE" id="PS50969"/>
    </source>
</evidence>
<dbReference type="FunFam" id="3.40.50.1000:FF:000019">
    <property type="entry name" value="Mitochondrial import inner membrane translocase subunit TIM50"/>
    <property type="match status" value="1"/>
</dbReference>
<dbReference type="eggNOG" id="KOG2832">
    <property type="taxonomic scope" value="Eukaryota"/>
</dbReference>
<evidence type="ECO:0000256" key="14">
    <source>
        <dbReference type="ARBA" id="ARBA00059797"/>
    </source>
</evidence>
<keyword evidence="10 17" id="KW-1133">Transmembrane helix</keyword>
<evidence type="ECO:0000256" key="13">
    <source>
        <dbReference type="ARBA" id="ARBA00023136"/>
    </source>
</evidence>
<dbReference type="SUPFAM" id="SSF56784">
    <property type="entry name" value="HAD-like"/>
    <property type="match status" value="1"/>
</dbReference>
<evidence type="ECO:0000256" key="2">
    <source>
        <dbReference type="ARBA" id="ARBA00006344"/>
    </source>
</evidence>
<keyword evidence="11" id="KW-0811">Translocation</keyword>
<feature type="compositionally biased region" description="Low complexity" evidence="16">
    <location>
        <begin position="100"/>
        <end position="110"/>
    </location>
</feature>
<dbReference type="InterPro" id="IPR050365">
    <property type="entry name" value="TIM50"/>
</dbReference>
<keyword evidence="9" id="KW-0809">Transit peptide</keyword>
<dbReference type="Pfam" id="PF03031">
    <property type="entry name" value="NIF"/>
    <property type="match status" value="1"/>
</dbReference>
<dbReference type="KEGG" id="bcom:BAUCODRAFT_30172"/>
<dbReference type="SMART" id="SM00577">
    <property type="entry name" value="CPDc"/>
    <property type="match status" value="1"/>
</dbReference>
<feature type="compositionally biased region" description="Polar residues" evidence="16">
    <location>
        <begin position="71"/>
        <end position="88"/>
    </location>
</feature>
<evidence type="ECO:0000256" key="16">
    <source>
        <dbReference type="SAM" id="MobiDB-lite"/>
    </source>
</evidence>
<evidence type="ECO:0000256" key="8">
    <source>
        <dbReference type="ARBA" id="ARBA00022927"/>
    </source>
</evidence>
<dbReference type="OMA" id="HSVVHHR"/>
<comment type="subcellular location">
    <subcellularLocation>
        <location evidence="1">Mitochondrion inner membrane</location>
        <topology evidence="1">Single-pass membrane protein</topology>
    </subcellularLocation>
</comment>
<dbReference type="GeneID" id="19111134"/>
<keyword evidence="6 17" id="KW-0812">Transmembrane</keyword>
<dbReference type="PROSITE" id="PS50969">
    <property type="entry name" value="FCP1"/>
    <property type="match status" value="1"/>
</dbReference>
<dbReference type="GO" id="GO:0015031">
    <property type="term" value="P:protein transport"/>
    <property type="evidence" value="ECO:0007669"/>
    <property type="project" value="UniProtKB-KW"/>
</dbReference>